<comment type="caution">
    <text evidence="5">The sequence shown here is derived from an EMBL/GenBank/DDBJ whole genome shotgun (WGS) entry which is preliminary data.</text>
</comment>
<dbReference type="InterPro" id="IPR036220">
    <property type="entry name" value="UDP-Glc/GDP-Man_DH_C_sf"/>
</dbReference>
<dbReference type="SMART" id="SM00984">
    <property type="entry name" value="UDPG_MGDP_dh_C"/>
    <property type="match status" value="1"/>
</dbReference>
<dbReference type="PIRSF" id="PIRSF500136">
    <property type="entry name" value="UDP_ManNAc_DH"/>
    <property type="match status" value="1"/>
</dbReference>
<dbReference type="Pfam" id="PF00984">
    <property type="entry name" value="UDPG_MGDP_dh"/>
    <property type="match status" value="1"/>
</dbReference>
<dbReference type="RefSeq" id="WP_268061113.1">
    <property type="nucleotide sequence ID" value="NZ_JAPQFJ010000007.1"/>
</dbReference>
<protein>
    <submittedName>
        <fullName evidence="5">Nucleotide sugar dehydrogenase</fullName>
    </submittedName>
</protein>
<evidence type="ECO:0000313" key="5">
    <source>
        <dbReference type="EMBL" id="MCY6958697.1"/>
    </source>
</evidence>
<proteinExistence type="inferred from homology"/>
<dbReference type="Proteomes" id="UP001144612">
    <property type="component" value="Unassembled WGS sequence"/>
</dbReference>
<dbReference type="InterPro" id="IPR036291">
    <property type="entry name" value="NAD(P)-bd_dom_sf"/>
</dbReference>
<dbReference type="Pfam" id="PF03721">
    <property type="entry name" value="UDPG_MGDP_dh_N"/>
    <property type="match status" value="1"/>
</dbReference>
<keyword evidence="6" id="KW-1185">Reference proteome</keyword>
<dbReference type="PANTHER" id="PTHR43491">
    <property type="entry name" value="UDP-N-ACETYL-D-MANNOSAMINE DEHYDROGENASE"/>
    <property type="match status" value="1"/>
</dbReference>
<accession>A0ABT4D8R6</accession>
<dbReference type="SUPFAM" id="SSF51735">
    <property type="entry name" value="NAD(P)-binding Rossmann-fold domains"/>
    <property type="match status" value="1"/>
</dbReference>
<dbReference type="InterPro" id="IPR028359">
    <property type="entry name" value="UDP_ManNAc/GlcNAc_DH"/>
</dbReference>
<evidence type="ECO:0000256" key="3">
    <source>
        <dbReference type="PIRNR" id="PIRNR000124"/>
    </source>
</evidence>
<sequence length="438" mass="49410">MSNKDVLIERIENKSAVIGVIGLGYVGLPLAVENAKFGYEVIGFDIQSNKVQMVNECQNYIGDVLDSDLKEAVKRGKLRATTNFDFVSAVDIILICVPTPLDEYQQPDISYVKKSTEAVSEHLHKGMLVVLESTTYPGTTEELLLPILEKKSGLKCGEDFYLVFSPERVDPGNAVYKTKNTPKVVGGVGKDSTTIAAALYRNVLDGQVFEVSSPAVAEMEKILENTYRNINIGLINEMAIICNKMNINIWEVIEAAKTKPYGFQVFYPGPGLGGHCIPLDPYYLTWKAREYGYHTRLIETSGEINNFMPQYILQRSSKILNRFKKPLKDSKILILGVAYKKDIDDYRESPALRVIEAFEKEGADIKFNDPYISNLKYKSKEYSGIQLTEKVLKSADLAIIITDHTIYNYDFIQRNSQFIFDTRNAMKNVINKKNIEIL</sequence>
<dbReference type="PANTHER" id="PTHR43491:SF1">
    <property type="entry name" value="UDP-N-ACETYL-D-MANNOSAMINE DEHYDROGENASE"/>
    <property type="match status" value="1"/>
</dbReference>
<dbReference type="EMBL" id="JAPQFJ010000007">
    <property type="protein sequence ID" value="MCY6958697.1"/>
    <property type="molecule type" value="Genomic_DNA"/>
</dbReference>
<feature type="domain" description="UDP-glucose/GDP-mannose dehydrogenase C-terminal" evidence="4">
    <location>
        <begin position="333"/>
        <end position="428"/>
    </location>
</feature>
<dbReference type="Gene3D" id="3.40.50.720">
    <property type="entry name" value="NAD(P)-binding Rossmann-like Domain"/>
    <property type="match status" value="2"/>
</dbReference>
<gene>
    <name evidence="5" type="ORF">OW729_08775</name>
</gene>
<dbReference type="SUPFAM" id="SSF48179">
    <property type="entry name" value="6-phosphogluconate dehydrogenase C-terminal domain-like"/>
    <property type="match status" value="1"/>
</dbReference>
<evidence type="ECO:0000313" key="6">
    <source>
        <dbReference type="Proteomes" id="UP001144612"/>
    </source>
</evidence>
<dbReference type="NCBIfam" id="TIGR03026">
    <property type="entry name" value="NDP-sugDHase"/>
    <property type="match status" value="1"/>
</dbReference>
<dbReference type="SUPFAM" id="SSF52413">
    <property type="entry name" value="UDP-glucose/GDP-mannose dehydrogenase C-terminal domain"/>
    <property type="match status" value="1"/>
</dbReference>
<comment type="similarity">
    <text evidence="3">Belongs to the UDP-glucose/GDP-mannose dehydrogenase family.</text>
</comment>
<evidence type="ECO:0000259" key="4">
    <source>
        <dbReference type="SMART" id="SM00984"/>
    </source>
</evidence>
<evidence type="ECO:0000256" key="2">
    <source>
        <dbReference type="ARBA" id="ARBA00023027"/>
    </source>
</evidence>
<dbReference type="Pfam" id="PF03720">
    <property type="entry name" value="UDPG_MGDP_dh_C"/>
    <property type="match status" value="1"/>
</dbReference>
<dbReference type="InterPro" id="IPR014027">
    <property type="entry name" value="UDP-Glc/GDP-Man_DH_C"/>
</dbReference>
<evidence type="ECO:0000256" key="1">
    <source>
        <dbReference type="ARBA" id="ARBA00023002"/>
    </source>
</evidence>
<dbReference type="PIRSF" id="PIRSF000124">
    <property type="entry name" value="UDPglc_GDPman_dh"/>
    <property type="match status" value="1"/>
</dbReference>
<dbReference type="InterPro" id="IPR008927">
    <property type="entry name" value="6-PGluconate_DH-like_C_sf"/>
</dbReference>
<organism evidence="5 6">
    <name type="scientific">Clostridium brassicae</name>
    <dbReference type="NCBI Taxonomy" id="2999072"/>
    <lineage>
        <taxon>Bacteria</taxon>
        <taxon>Bacillati</taxon>
        <taxon>Bacillota</taxon>
        <taxon>Clostridia</taxon>
        <taxon>Eubacteriales</taxon>
        <taxon>Clostridiaceae</taxon>
        <taxon>Clostridium</taxon>
    </lineage>
</organism>
<keyword evidence="1" id="KW-0560">Oxidoreductase</keyword>
<dbReference type="InterPro" id="IPR001732">
    <property type="entry name" value="UDP-Glc/GDP-Man_DH_N"/>
</dbReference>
<dbReference type="InterPro" id="IPR014026">
    <property type="entry name" value="UDP-Glc/GDP-Man_DH_dimer"/>
</dbReference>
<name>A0ABT4D8R6_9CLOT</name>
<reference evidence="5" key="1">
    <citation type="submission" date="2022-12" db="EMBL/GenBank/DDBJ databases">
        <title>Clostridium sp. nov., isolated from industrial wastewater.</title>
        <authorList>
            <person name="Jiayan W."/>
        </authorList>
    </citation>
    <scope>NUCLEOTIDE SEQUENCE</scope>
    <source>
        <strain evidence="5">ZC22-4</strain>
    </source>
</reference>
<dbReference type="InterPro" id="IPR017476">
    <property type="entry name" value="UDP-Glc/GDP-Man"/>
</dbReference>
<keyword evidence="2" id="KW-0520">NAD</keyword>